<dbReference type="InterPro" id="IPR009081">
    <property type="entry name" value="PP-bd_ACP"/>
</dbReference>
<dbReference type="NCBIfam" id="TIGR01733">
    <property type="entry name" value="AA-adenyl-dom"/>
    <property type="match status" value="1"/>
</dbReference>
<dbReference type="GO" id="GO:0003824">
    <property type="term" value="F:catalytic activity"/>
    <property type="evidence" value="ECO:0007669"/>
    <property type="project" value="InterPro"/>
</dbReference>
<dbReference type="PANTHER" id="PTHR45527:SF1">
    <property type="entry name" value="FATTY ACID SYNTHASE"/>
    <property type="match status" value="1"/>
</dbReference>
<dbReference type="SUPFAM" id="SSF52777">
    <property type="entry name" value="CoA-dependent acyltransferases"/>
    <property type="match status" value="2"/>
</dbReference>
<sequence length="1091" mass="122543">MQAILHQAKDVTSVYPLSYGQLALWYTYQLDPDSAAYNTAFVTRVCSPVNVPVLRRVWQVLLDRHAALRTTFTLQDGVPVQEVHEVQEIDFTHLHATSWSDSEMAERVREAYRQPFDLERGPVCRVHLFTQTPQHHVLLFVAHHIVIDAWSQWRLLDELRRLYPAFQARTSASLPPVAHPYRDYVRYQANMLATKGDRLWDYWRAQLSGDLPLLSLPTDRPRPPVRSFNGASETVRLPDDLSQGLRHLASEAGATVYMTLLAAFQVLLYRYSGQDDILVGSPAASGRARPEFLDTVGNFVDMLVMRTNMSGNPPFSMFLQQTRQTVFRTLLRQDYPFHVLLDRLQPPRDPSYSPLFQVAFGMDRPPPELAPLLVNDADRRVEWGGLELASFEMGQQEGQFDLFLMMMDGVDSLFGFLSYNTALFDQGTIQRMACHFQQLLAAIVADPQQRLHTLPLLTEVERQQLLVEWNPTQAMYATDSKIAQLFESQVARTPEAVAVVCDEDRLTYRDLNERANQLAHHLQAIGVHPEVPVGFYVERSAEMGIGLLGILKAGGVYVPLGPDDPVERLAFVLQDARIQVVVTREHMVSQLPQNETRVVCPDGAEVARYPTYNPARRMAPDRLAYIIYTSGSTGQPKGVMVDHRALAHHCQIIQDRYHLTSRDRVLQFASLNFDVSLEQFLPPLLAGACVVIGDLWSPAEFRQNLRDFALTVVDLPPAYCEQVLEACMDVSMLEQENALRLLIVGGEAAPVTLVSKWQQTPLKSARLLNAYGPTEATITATVFDVPSELDSERSRACLPIGRPLANRLVYILDNHLQPAPMGVPGELHIGGAGLARGYWNRPELTESTFIPNPFGDGRLYKTGDLARYLPDGTIEFLGRLDHQVKLRGFRIELGEIEAVLRQHPGVADCVVVVRAESSGHQQLAAYIIPENAASTRSPVYRVSASDLREYLQPKLAVYMVPAAFVILDHFPLTPHGTVDRHALPAPERSGADASYEPPRTPIEEAVSAIWAEVFGLEWVGRHDNFFALGGHSLLATKILSRLGDIFRMTLAVRVLFEHTTVAALAAYVASVDMMRDREPLDRDSDEEIERW</sequence>
<dbReference type="InterPro" id="IPR006162">
    <property type="entry name" value="Ppantetheine_attach_site"/>
</dbReference>
<evidence type="ECO:0000256" key="3">
    <source>
        <dbReference type="ARBA" id="ARBA00022450"/>
    </source>
</evidence>
<dbReference type="Gene3D" id="3.40.50.980">
    <property type="match status" value="2"/>
</dbReference>
<dbReference type="HOGENOM" id="CLU_000022_2_4_7"/>
<dbReference type="PROSITE" id="PS00455">
    <property type="entry name" value="AMP_BINDING"/>
    <property type="match status" value="1"/>
</dbReference>
<dbReference type="Gene3D" id="3.30.559.30">
    <property type="entry name" value="Nonribosomal peptide synthetase, condensation domain"/>
    <property type="match status" value="1"/>
</dbReference>
<dbReference type="GO" id="GO:0031177">
    <property type="term" value="F:phosphopantetheine binding"/>
    <property type="evidence" value="ECO:0007669"/>
    <property type="project" value="InterPro"/>
</dbReference>
<dbReference type="InterPro" id="IPR001242">
    <property type="entry name" value="Condensation_dom"/>
</dbReference>
<dbReference type="SMART" id="SM00823">
    <property type="entry name" value="PKS_PP"/>
    <property type="match status" value="1"/>
</dbReference>
<dbReference type="InterPro" id="IPR036736">
    <property type="entry name" value="ACP-like_sf"/>
</dbReference>
<dbReference type="Pfam" id="PF13193">
    <property type="entry name" value="AMP-binding_C"/>
    <property type="match status" value="1"/>
</dbReference>
<keyword evidence="4" id="KW-0597">Phosphoprotein</keyword>
<dbReference type="SUPFAM" id="SSF47336">
    <property type="entry name" value="ACP-like"/>
    <property type="match status" value="1"/>
</dbReference>
<gene>
    <name evidence="6" type="ORF">ETSY1_00020</name>
</gene>
<dbReference type="Pfam" id="PF00550">
    <property type="entry name" value="PP-binding"/>
    <property type="match status" value="1"/>
</dbReference>
<keyword evidence="3" id="KW-0596">Phosphopantetheine</keyword>
<dbReference type="GO" id="GO:0043041">
    <property type="term" value="P:amino acid activation for nonribosomal peptide biosynthetic process"/>
    <property type="evidence" value="ECO:0007669"/>
    <property type="project" value="TreeGrafter"/>
</dbReference>
<dbReference type="PATRIC" id="fig|1429438.4.peg.199"/>
<dbReference type="Gene3D" id="3.30.300.30">
    <property type="match status" value="1"/>
</dbReference>
<dbReference type="PANTHER" id="PTHR45527">
    <property type="entry name" value="NONRIBOSOMAL PEPTIDE SYNTHETASE"/>
    <property type="match status" value="1"/>
</dbReference>
<dbReference type="InterPro" id="IPR025110">
    <property type="entry name" value="AMP-bd_C"/>
</dbReference>
<dbReference type="InterPro" id="IPR045851">
    <property type="entry name" value="AMP-bd_C_sf"/>
</dbReference>
<reference evidence="6 7" key="1">
    <citation type="journal article" date="2014" name="Nature">
        <title>An environmental bacterial taxon with a large and distinct metabolic repertoire.</title>
        <authorList>
            <person name="Wilson M.C."/>
            <person name="Mori T."/>
            <person name="Ruckert C."/>
            <person name="Uria A.R."/>
            <person name="Helf M.J."/>
            <person name="Takada K."/>
            <person name="Gernert C."/>
            <person name="Steffens U.A."/>
            <person name="Heycke N."/>
            <person name="Schmitt S."/>
            <person name="Rinke C."/>
            <person name="Helfrich E.J."/>
            <person name="Brachmann A.O."/>
            <person name="Gurgui C."/>
            <person name="Wakimoto T."/>
            <person name="Kracht M."/>
            <person name="Crusemann M."/>
            <person name="Hentschel U."/>
            <person name="Abe I."/>
            <person name="Matsunaga S."/>
            <person name="Kalinowski J."/>
            <person name="Takeyama H."/>
            <person name="Piel J."/>
        </authorList>
    </citation>
    <scope>NUCLEOTIDE SEQUENCE [LARGE SCALE GENOMIC DNA]</scope>
    <source>
        <strain evidence="7">TSY1</strain>
    </source>
</reference>
<dbReference type="FunFam" id="3.40.50.980:FF:000001">
    <property type="entry name" value="Non-ribosomal peptide synthetase"/>
    <property type="match status" value="1"/>
</dbReference>
<evidence type="ECO:0000256" key="2">
    <source>
        <dbReference type="ARBA" id="ARBA00006432"/>
    </source>
</evidence>
<dbReference type="InterPro" id="IPR010071">
    <property type="entry name" value="AA_adenyl_dom"/>
</dbReference>
<dbReference type="PROSITE" id="PS00012">
    <property type="entry name" value="PHOSPHOPANTETHEINE"/>
    <property type="match status" value="1"/>
</dbReference>
<evidence type="ECO:0000256" key="4">
    <source>
        <dbReference type="ARBA" id="ARBA00022553"/>
    </source>
</evidence>
<dbReference type="GO" id="GO:0044550">
    <property type="term" value="P:secondary metabolite biosynthetic process"/>
    <property type="evidence" value="ECO:0007669"/>
    <property type="project" value="UniProtKB-ARBA"/>
</dbReference>
<dbReference type="Gene3D" id="1.10.1200.10">
    <property type="entry name" value="ACP-like"/>
    <property type="match status" value="1"/>
</dbReference>
<accession>W4M183</accession>
<dbReference type="CDD" id="cd19531">
    <property type="entry name" value="LCL_NRPS-like"/>
    <property type="match status" value="1"/>
</dbReference>
<comment type="similarity">
    <text evidence="2">Belongs to the ATP-dependent AMP-binding enzyme family.</text>
</comment>
<comment type="caution">
    <text evidence="6">The sequence shown here is derived from an EMBL/GenBank/DDBJ whole genome shotgun (WGS) entry which is preliminary data.</text>
</comment>
<name>W4M183_ENTF1</name>
<dbReference type="FunFam" id="3.40.50.12780:FF:000012">
    <property type="entry name" value="Non-ribosomal peptide synthetase"/>
    <property type="match status" value="1"/>
</dbReference>
<dbReference type="Pfam" id="PF00668">
    <property type="entry name" value="Condensation"/>
    <property type="match status" value="1"/>
</dbReference>
<comment type="cofactor">
    <cofactor evidence="1">
        <name>pantetheine 4'-phosphate</name>
        <dbReference type="ChEBI" id="CHEBI:47942"/>
    </cofactor>
</comment>
<dbReference type="FunFam" id="2.30.38.10:FF:000001">
    <property type="entry name" value="Non-ribosomal peptide synthetase PvdI"/>
    <property type="match status" value="1"/>
</dbReference>
<dbReference type="FunFam" id="1.10.1200.10:FF:000005">
    <property type="entry name" value="Nonribosomal peptide synthetase 1"/>
    <property type="match status" value="1"/>
</dbReference>
<dbReference type="CDD" id="cd05930">
    <property type="entry name" value="A_NRPS"/>
    <property type="match status" value="1"/>
</dbReference>
<evidence type="ECO:0000313" key="7">
    <source>
        <dbReference type="Proteomes" id="UP000019141"/>
    </source>
</evidence>
<evidence type="ECO:0000256" key="1">
    <source>
        <dbReference type="ARBA" id="ARBA00001957"/>
    </source>
</evidence>
<dbReference type="Proteomes" id="UP000019141">
    <property type="component" value="Unassembled WGS sequence"/>
</dbReference>
<proteinExistence type="inferred from homology"/>
<dbReference type="InterPro" id="IPR020806">
    <property type="entry name" value="PKS_PP-bd"/>
</dbReference>
<organism evidence="6 7">
    <name type="scientific">Entotheonella factor</name>
    <dbReference type="NCBI Taxonomy" id="1429438"/>
    <lineage>
        <taxon>Bacteria</taxon>
        <taxon>Pseudomonadati</taxon>
        <taxon>Nitrospinota/Tectimicrobiota group</taxon>
        <taxon>Candidatus Tectimicrobiota</taxon>
        <taxon>Candidatus Entotheonellia</taxon>
        <taxon>Candidatus Entotheonellales</taxon>
        <taxon>Candidatus Entotheonellaceae</taxon>
        <taxon>Candidatus Entotheonella</taxon>
    </lineage>
</organism>
<dbReference type="PROSITE" id="PS50075">
    <property type="entry name" value="CARRIER"/>
    <property type="match status" value="1"/>
</dbReference>
<dbReference type="GO" id="GO:0005829">
    <property type="term" value="C:cytosol"/>
    <property type="evidence" value="ECO:0007669"/>
    <property type="project" value="TreeGrafter"/>
</dbReference>
<protein>
    <recommendedName>
        <fullName evidence="5">Carrier domain-containing protein</fullName>
    </recommendedName>
</protein>
<dbReference type="Gene3D" id="2.30.38.10">
    <property type="entry name" value="Luciferase, Domain 3"/>
    <property type="match status" value="1"/>
</dbReference>
<dbReference type="InterPro" id="IPR000873">
    <property type="entry name" value="AMP-dep_synth/lig_dom"/>
</dbReference>
<dbReference type="EMBL" id="AZHW01000048">
    <property type="protein sequence ID" value="ETX03427.1"/>
    <property type="molecule type" value="Genomic_DNA"/>
</dbReference>
<dbReference type="Pfam" id="PF00501">
    <property type="entry name" value="AMP-binding"/>
    <property type="match status" value="1"/>
</dbReference>
<evidence type="ECO:0000259" key="5">
    <source>
        <dbReference type="PROSITE" id="PS50075"/>
    </source>
</evidence>
<dbReference type="Gene3D" id="3.30.559.10">
    <property type="entry name" value="Chloramphenicol acetyltransferase-like domain"/>
    <property type="match status" value="1"/>
</dbReference>
<dbReference type="InterPro" id="IPR020845">
    <property type="entry name" value="AMP-binding_CS"/>
</dbReference>
<dbReference type="SUPFAM" id="SSF56801">
    <property type="entry name" value="Acetyl-CoA synthetase-like"/>
    <property type="match status" value="1"/>
</dbReference>
<dbReference type="FunFam" id="3.30.300.30:FF:000010">
    <property type="entry name" value="Enterobactin synthetase component F"/>
    <property type="match status" value="1"/>
</dbReference>
<dbReference type="InterPro" id="IPR023213">
    <property type="entry name" value="CAT-like_dom_sf"/>
</dbReference>
<feature type="domain" description="Carrier" evidence="5">
    <location>
        <begin position="997"/>
        <end position="1072"/>
    </location>
</feature>
<dbReference type="AlphaFoldDB" id="W4M183"/>
<keyword evidence="7" id="KW-1185">Reference proteome</keyword>
<evidence type="ECO:0000313" key="6">
    <source>
        <dbReference type="EMBL" id="ETX03427.1"/>
    </source>
</evidence>